<dbReference type="Gene3D" id="2.20.25.110">
    <property type="entry name" value="S-adenosyl-L-methionine-dependent methyltransferases"/>
    <property type="match status" value="1"/>
</dbReference>
<dbReference type="AlphaFoldDB" id="A0A518EPP3"/>
<dbReference type="GO" id="GO:0008168">
    <property type="term" value="F:methyltransferase activity"/>
    <property type="evidence" value="ECO:0007669"/>
    <property type="project" value="UniProtKB-KW"/>
</dbReference>
<dbReference type="InterPro" id="IPR050508">
    <property type="entry name" value="Methyltransf_Superfamily"/>
</dbReference>
<reference evidence="2 3" key="1">
    <citation type="submission" date="2019-02" db="EMBL/GenBank/DDBJ databases">
        <title>Deep-cultivation of Planctomycetes and their phenomic and genomic characterization uncovers novel biology.</title>
        <authorList>
            <person name="Wiegand S."/>
            <person name="Jogler M."/>
            <person name="Boedeker C."/>
            <person name="Pinto D."/>
            <person name="Vollmers J."/>
            <person name="Rivas-Marin E."/>
            <person name="Kohn T."/>
            <person name="Peeters S.H."/>
            <person name="Heuer A."/>
            <person name="Rast P."/>
            <person name="Oberbeckmann S."/>
            <person name="Bunk B."/>
            <person name="Jeske O."/>
            <person name="Meyerdierks A."/>
            <person name="Storesund J.E."/>
            <person name="Kallscheuer N."/>
            <person name="Luecker S."/>
            <person name="Lage O.M."/>
            <person name="Pohl T."/>
            <person name="Merkel B.J."/>
            <person name="Hornburger P."/>
            <person name="Mueller R.-W."/>
            <person name="Bruemmer F."/>
            <person name="Labrenz M."/>
            <person name="Spormann A.M."/>
            <person name="Op den Camp H."/>
            <person name="Overmann J."/>
            <person name="Amann R."/>
            <person name="Jetten M.S.M."/>
            <person name="Mascher T."/>
            <person name="Medema M.H."/>
            <person name="Devos D.P."/>
            <person name="Kaster A.-K."/>
            <person name="Ovreas L."/>
            <person name="Rohde M."/>
            <person name="Galperin M.Y."/>
            <person name="Jogler C."/>
        </authorList>
    </citation>
    <scope>NUCLEOTIDE SEQUENCE [LARGE SCALE GENOMIC DNA]</scope>
    <source>
        <strain evidence="2 3">Poly30</strain>
    </source>
</reference>
<protein>
    <submittedName>
        <fullName evidence="2">Glycine/sarcosine N-methyltransferase</fullName>
        <ecNumber evidence="2">2.1.1.156</ecNumber>
    </submittedName>
</protein>
<keyword evidence="2" id="KW-0489">Methyltransferase</keyword>
<dbReference type="PANTHER" id="PTHR42912">
    <property type="entry name" value="METHYLTRANSFERASE"/>
    <property type="match status" value="1"/>
</dbReference>
<accession>A0A518EPP3</accession>
<evidence type="ECO:0000313" key="2">
    <source>
        <dbReference type="EMBL" id="QDV06062.1"/>
    </source>
</evidence>
<dbReference type="Gene3D" id="3.40.50.150">
    <property type="entry name" value="Vaccinia Virus protein VP39"/>
    <property type="match status" value="1"/>
</dbReference>
<sequence length="271" mass="29959">MVTDPRHASLATLPDMTDTPWYVEAFRSDYRDVYSHRNLPAAREETAWVAAELLAGVEGPVLDDCCGFGRHSLALRERGVDVFGIDLSLDLLRSSSDLERGAELLGGRLACADMRSLPFHDGAFDAVLNLFTSFGYLGADGDRAAVQEMARVLRPGGWLVMDLMNPSRIREGLQPSSREARDGIVLESERALTDGGRRVTKTVRLTLASGEMRTWHEDVRMYEPEELDGLLEAVGVRTIRRAGAFDGRPFESASAERQIVVARRDPGPLTR</sequence>
<organism evidence="2 3">
    <name type="scientific">Saltatorellus ferox</name>
    <dbReference type="NCBI Taxonomy" id="2528018"/>
    <lineage>
        <taxon>Bacteria</taxon>
        <taxon>Pseudomonadati</taxon>
        <taxon>Planctomycetota</taxon>
        <taxon>Planctomycetia</taxon>
        <taxon>Planctomycetia incertae sedis</taxon>
        <taxon>Saltatorellus</taxon>
    </lineage>
</organism>
<dbReference type="EMBL" id="CP036434">
    <property type="protein sequence ID" value="QDV06062.1"/>
    <property type="molecule type" value="Genomic_DNA"/>
</dbReference>
<dbReference type="GO" id="GO:0032259">
    <property type="term" value="P:methylation"/>
    <property type="evidence" value="ECO:0007669"/>
    <property type="project" value="UniProtKB-KW"/>
</dbReference>
<name>A0A518EPP3_9BACT</name>
<dbReference type="Proteomes" id="UP000320390">
    <property type="component" value="Chromosome"/>
</dbReference>
<feature type="domain" description="Methyltransferase" evidence="1">
    <location>
        <begin position="61"/>
        <end position="157"/>
    </location>
</feature>
<dbReference type="InterPro" id="IPR041698">
    <property type="entry name" value="Methyltransf_25"/>
</dbReference>
<keyword evidence="3" id="KW-1185">Reference proteome</keyword>
<dbReference type="Pfam" id="PF13649">
    <property type="entry name" value="Methyltransf_25"/>
    <property type="match status" value="1"/>
</dbReference>
<dbReference type="OrthoDB" id="9804312at2"/>
<dbReference type="SUPFAM" id="SSF53335">
    <property type="entry name" value="S-adenosyl-L-methionine-dependent methyltransferases"/>
    <property type="match status" value="1"/>
</dbReference>
<dbReference type="EC" id="2.1.1.156" evidence="2"/>
<evidence type="ECO:0000259" key="1">
    <source>
        <dbReference type="Pfam" id="PF13649"/>
    </source>
</evidence>
<dbReference type="InterPro" id="IPR029063">
    <property type="entry name" value="SAM-dependent_MTases_sf"/>
</dbReference>
<keyword evidence="2" id="KW-0808">Transferase</keyword>
<evidence type="ECO:0000313" key="3">
    <source>
        <dbReference type="Proteomes" id="UP000320390"/>
    </source>
</evidence>
<dbReference type="CDD" id="cd02440">
    <property type="entry name" value="AdoMet_MTases"/>
    <property type="match status" value="1"/>
</dbReference>
<proteinExistence type="predicted"/>
<gene>
    <name evidence="2" type="ORF">Poly30_15660</name>
</gene>